<reference evidence="3" key="1">
    <citation type="submission" date="2023-02" db="EMBL/GenBank/DDBJ databases">
        <title>Colletotrichum kahawae CIFC_Que2 genome sequencing and assembly.</title>
        <authorList>
            <person name="Baroncelli R."/>
        </authorList>
    </citation>
    <scope>NUCLEOTIDE SEQUENCE</scope>
    <source>
        <strain evidence="3">CIFC_Que2</strain>
    </source>
</reference>
<evidence type="ECO:0000259" key="2">
    <source>
        <dbReference type="Pfam" id="PF08881"/>
    </source>
</evidence>
<evidence type="ECO:0000313" key="4">
    <source>
        <dbReference type="Proteomes" id="UP001281614"/>
    </source>
</evidence>
<feature type="chain" id="PRO_5041960197" description="Cyanovirin-N domain-containing protein" evidence="1">
    <location>
        <begin position="18"/>
        <end position="145"/>
    </location>
</feature>
<dbReference type="EMBL" id="VYYT01000150">
    <property type="protein sequence ID" value="KAK2762549.1"/>
    <property type="molecule type" value="Genomic_DNA"/>
</dbReference>
<dbReference type="InterPro" id="IPR036673">
    <property type="entry name" value="Cyanovirin-N_sf"/>
</dbReference>
<proteinExistence type="predicted"/>
<comment type="caution">
    <text evidence="3">The sequence shown here is derived from an EMBL/GenBank/DDBJ whole genome shotgun (WGS) entry which is preliminary data.</text>
</comment>
<accession>A0AAE0D7A0</accession>
<dbReference type="Gene3D" id="2.30.60.10">
    <property type="entry name" value="Cyanovirin-N"/>
    <property type="match status" value="1"/>
</dbReference>
<dbReference type="AlphaFoldDB" id="A0AAE0D7A0"/>
<evidence type="ECO:0000256" key="1">
    <source>
        <dbReference type="SAM" id="SignalP"/>
    </source>
</evidence>
<feature type="domain" description="Cyanovirin-N" evidence="2">
    <location>
        <begin position="20"/>
        <end position="117"/>
    </location>
</feature>
<sequence length="145" mass="15953">MMLYSALAAILLATGAAGNFLKECEFISFSLGDNNRDPFLHYSCPLSQAPYLWCSKLKLNDCIVNNFGNLEAREKGGFGASCDKCTYDEKLGKLECWCRNTNGGVHWNSINLADFVWLSGSKLGCFGMKTESSCSTGHARIERDA</sequence>
<gene>
    <name evidence="3" type="ORF">CKAH01_16089</name>
</gene>
<evidence type="ECO:0000313" key="3">
    <source>
        <dbReference type="EMBL" id="KAK2762549.1"/>
    </source>
</evidence>
<dbReference type="Pfam" id="PF08881">
    <property type="entry name" value="CVNH"/>
    <property type="match status" value="1"/>
</dbReference>
<organism evidence="3 4">
    <name type="scientific">Colletotrichum kahawae</name>
    <name type="common">Coffee berry disease fungus</name>
    <dbReference type="NCBI Taxonomy" id="34407"/>
    <lineage>
        <taxon>Eukaryota</taxon>
        <taxon>Fungi</taxon>
        <taxon>Dikarya</taxon>
        <taxon>Ascomycota</taxon>
        <taxon>Pezizomycotina</taxon>
        <taxon>Sordariomycetes</taxon>
        <taxon>Hypocreomycetidae</taxon>
        <taxon>Glomerellales</taxon>
        <taxon>Glomerellaceae</taxon>
        <taxon>Colletotrichum</taxon>
        <taxon>Colletotrichum gloeosporioides species complex</taxon>
    </lineage>
</organism>
<keyword evidence="1" id="KW-0732">Signal</keyword>
<dbReference type="Proteomes" id="UP001281614">
    <property type="component" value="Unassembled WGS sequence"/>
</dbReference>
<protein>
    <recommendedName>
        <fullName evidence="2">Cyanovirin-N domain-containing protein</fullName>
    </recommendedName>
</protein>
<feature type="signal peptide" evidence="1">
    <location>
        <begin position="1"/>
        <end position="17"/>
    </location>
</feature>
<name>A0AAE0D7A0_COLKA</name>
<dbReference type="InterPro" id="IPR011058">
    <property type="entry name" value="Cyanovirin-N"/>
</dbReference>
<keyword evidence="4" id="KW-1185">Reference proteome</keyword>
<dbReference type="SUPFAM" id="SSF51322">
    <property type="entry name" value="Cyanovirin-N"/>
    <property type="match status" value="1"/>
</dbReference>